<dbReference type="PANTHER" id="PTHR19300">
    <property type="entry name" value="BETA-1,4-GALACTOSYLTRANSFERASE"/>
    <property type="match status" value="1"/>
</dbReference>
<organism evidence="19 20">
    <name type="scientific">Callorhinchus milii</name>
    <name type="common">Ghost shark</name>
    <dbReference type="NCBI Taxonomy" id="7868"/>
    <lineage>
        <taxon>Eukaryota</taxon>
        <taxon>Metazoa</taxon>
        <taxon>Chordata</taxon>
        <taxon>Craniata</taxon>
        <taxon>Vertebrata</taxon>
        <taxon>Chondrichthyes</taxon>
        <taxon>Holocephali</taxon>
        <taxon>Chimaeriformes</taxon>
        <taxon>Callorhinchidae</taxon>
        <taxon>Callorhinchus</taxon>
    </lineage>
</organism>
<dbReference type="GO" id="GO:0005975">
    <property type="term" value="P:carbohydrate metabolic process"/>
    <property type="evidence" value="ECO:0007669"/>
    <property type="project" value="InterPro"/>
</dbReference>
<dbReference type="Pfam" id="PF02709">
    <property type="entry name" value="Glyco_transf_7C"/>
    <property type="match status" value="1"/>
</dbReference>
<evidence type="ECO:0000259" key="17">
    <source>
        <dbReference type="Pfam" id="PF02709"/>
    </source>
</evidence>
<keyword evidence="5 15" id="KW-0808">Transferase</keyword>
<dbReference type="GO" id="GO:0046872">
    <property type="term" value="F:metal ion binding"/>
    <property type="evidence" value="ECO:0007669"/>
    <property type="project" value="UniProtKB-UniRule"/>
</dbReference>
<dbReference type="GO" id="GO:0003831">
    <property type="term" value="F:beta-N-acetylglucosaminylglycopeptide beta-1,4-galactosyltransferase activity"/>
    <property type="evidence" value="ECO:0007669"/>
    <property type="project" value="TreeGrafter"/>
</dbReference>
<comment type="cofactor">
    <cofactor evidence="15">
        <name>Mn(2+)</name>
        <dbReference type="ChEBI" id="CHEBI:29035"/>
    </cofactor>
</comment>
<evidence type="ECO:0000256" key="12">
    <source>
        <dbReference type="ARBA" id="ARBA00023180"/>
    </source>
</evidence>
<evidence type="ECO:0000256" key="2">
    <source>
        <dbReference type="ARBA" id="ARBA00004922"/>
    </source>
</evidence>
<dbReference type="PANTHER" id="PTHR19300:SF62">
    <property type="entry name" value="BETA-1,4-GALACTOSYLTRANSFERASE"/>
    <property type="match status" value="1"/>
</dbReference>
<comment type="function">
    <text evidence="15">Responsible for the synthesis of complex-type N-linked oligosaccharides in many glycoproteins as well as the carbohydrate moieties of glycolipids.</text>
</comment>
<evidence type="ECO:0000256" key="3">
    <source>
        <dbReference type="ARBA" id="ARBA00005735"/>
    </source>
</evidence>
<keyword evidence="15" id="KW-0333">Golgi apparatus</keyword>
<dbReference type="GeneTree" id="ENSGT00940000155244"/>
<accession>A0A4W3GZN0</accession>
<keyword evidence="13 15" id="KW-0464">Manganese</keyword>
<evidence type="ECO:0000256" key="8">
    <source>
        <dbReference type="ARBA" id="ARBA00022968"/>
    </source>
</evidence>
<dbReference type="Gene3D" id="3.90.550.10">
    <property type="entry name" value="Spore Coat Polysaccharide Biosynthesis Protein SpsA, Chain A"/>
    <property type="match status" value="1"/>
</dbReference>
<dbReference type="Pfam" id="PF13733">
    <property type="entry name" value="Glyco_transf_7N"/>
    <property type="match status" value="1"/>
</dbReference>
<reference evidence="19" key="4">
    <citation type="submission" date="2025-08" db="UniProtKB">
        <authorList>
            <consortium name="Ensembl"/>
        </authorList>
    </citation>
    <scope>IDENTIFICATION</scope>
</reference>
<comment type="similarity">
    <text evidence="3 15">Belongs to the glycosyltransferase 7 family.</text>
</comment>
<evidence type="ECO:0000313" key="20">
    <source>
        <dbReference type="Proteomes" id="UP000314986"/>
    </source>
</evidence>
<dbReference type="RefSeq" id="XP_007896985.1">
    <property type="nucleotide sequence ID" value="XM_007898794.2"/>
</dbReference>
<sequence>MKWRLFITLCVLSVLFCALVYNSSNLKDWNRYQPDTERPNSSAVSLISQSWWSSNGSAKRNESMHFVRISDADFAMVQSNVTESNMTTKNTEMPKCPDTPPELVGPLRIVFDEEFSLEKIAELNPYVEFGGHHRPKECNALQHIAIIIPFRNRDHHLTHWLYYLHPILRRQQGDYGIYIIEQAGKDTFNRAKLLNVGFVEALKDVPYDCFIFSDVDIIPLDDRNLYRCSSQPRHLASAMDKFNFRLPYEGYFGGIVAFTKEQYLKINGFSNSYWGWGTEDDDTYKRVVMSGMKVERPERIIGRTKMIKHERDKGNEVNTKNYDIYNRMKFTKHLDGYQSLKYRLLKVEKMHLYTKVTVDIGKPPS</sequence>
<dbReference type="OMA" id="IYKCYDQ"/>
<evidence type="ECO:0000256" key="7">
    <source>
        <dbReference type="ARBA" id="ARBA00022723"/>
    </source>
</evidence>
<dbReference type="SUPFAM" id="SSF53448">
    <property type="entry name" value="Nucleotide-diphospho-sugar transferases"/>
    <property type="match status" value="1"/>
</dbReference>
<evidence type="ECO:0000256" key="15">
    <source>
        <dbReference type="RuleBase" id="RU368121"/>
    </source>
</evidence>
<gene>
    <name evidence="19" type="primary">LOC103181973</name>
</gene>
<feature type="signal peptide" evidence="16">
    <location>
        <begin position="1"/>
        <end position="22"/>
    </location>
</feature>
<evidence type="ECO:0000256" key="9">
    <source>
        <dbReference type="ARBA" id="ARBA00022989"/>
    </source>
</evidence>
<keyword evidence="16" id="KW-0732">Signal</keyword>
<evidence type="ECO:0000313" key="19">
    <source>
        <dbReference type="Ensembl" id="ENSCMIP00000009001.1"/>
    </source>
</evidence>
<keyword evidence="6" id="KW-0812">Transmembrane</keyword>
<dbReference type="STRING" id="7868.ENSCMIP00000009001"/>
<dbReference type="InterPro" id="IPR027791">
    <property type="entry name" value="Galactosyl_T_C"/>
</dbReference>
<dbReference type="InterPro" id="IPR027995">
    <property type="entry name" value="Galactosyl_T_N"/>
</dbReference>
<feature type="domain" description="Galactosyltransferase N-terminal" evidence="18">
    <location>
        <begin position="96"/>
        <end position="229"/>
    </location>
</feature>
<reference evidence="20" key="3">
    <citation type="journal article" date="2014" name="Nature">
        <title>Elephant shark genome provides unique insights into gnathostome evolution.</title>
        <authorList>
            <consortium name="International Elephant Shark Genome Sequencing Consortium"/>
            <person name="Venkatesh B."/>
            <person name="Lee A.P."/>
            <person name="Ravi V."/>
            <person name="Maurya A.K."/>
            <person name="Lian M.M."/>
            <person name="Swann J.B."/>
            <person name="Ohta Y."/>
            <person name="Flajnik M.F."/>
            <person name="Sutoh Y."/>
            <person name="Kasahara M."/>
            <person name="Hoon S."/>
            <person name="Gangu V."/>
            <person name="Roy S.W."/>
            <person name="Irimia M."/>
            <person name="Korzh V."/>
            <person name="Kondrychyn I."/>
            <person name="Lim Z.W."/>
            <person name="Tay B.H."/>
            <person name="Tohari S."/>
            <person name="Kong K.W."/>
            <person name="Ho S."/>
            <person name="Lorente-Galdos B."/>
            <person name="Quilez J."/>
            <person name="Marques-Bonet T."/>
            <person name="Raney B.J."/>
            <person name="Ingham P.W."/>
            <person name="Tay A."/>
            <person name="Hillier L.W."/>
            <person name="Minx P."/>
            <person name="Boehm T."/>
            <person name="Wilson R.K."/>
            <person name="Brenner S."/>
            <person name="Warren W.C."/>
        </authorList>
    </citation>
    <scope>NUCLEOTIDE SEQUENCE [LARGE SCALE GENOMIC DNA]</scope>
</reference>
<keyword evidence="20" id="KW-1185">Reference proteome</keyword>
<keyword evidence="9" id="KW-1133">Transmembrane helix</keyword>
<feature type="chain" id="PRO_5021240299" description="Beta-1,4-galactosyltransferase" evidence="16">
    <location>
        <begin position="23"/>
        <end position="365"/>
    </location>
</feature>
<dbReference type="GeneID" id="103181973"/>
<evidence type="ECO:0000256" key="1">
    <source>
        <dbReference type="ARBA" id="ARBA00004323"/>
    </source>
</evidence>
<reference evidence="20" key="2">
    <citation type="journal article" date="2007" name="PLoS Biol.">
        <title>Survey sequencing and comparative analysis of the elephant shark (Callorhinchus milii) genome.</title>
        <authorList>
            <person name="Venkatesh B."/>
            <person name="Kirkness E.F."/>
            <person name="Loh Y.H."/>
            <person name="Halpern A.L."/>
            <person name="Lee A.P."/>
            <person name="Johnson J."/>
            <person name="Dandona N."/>
            <person name="Viswanathan L.D."/>
            <person name="Tay A."/>
            <person name="Venter J.C."/>
            <person name="Strausberg R.L."/>
            <person name="Brenner S."/>
        </authorList>
    </citation>
    <scope>NUCLEOTIDE SEQUENCE [LARGE SCALE GENOMIC DNA]</scope>
</reference>
<dbReference type="KEGG" id="cmk:103181973"/>
<name>A0A4W3GZN0_CALMI</name>
<evidence type="ECO:0000259" key="18">
    <source>
        <dbReference type="Pfam" id="PF13733"/>
    </source>
</evidence>
<evidence type="ECO:0000256" key="13">
    <source>
        <dbReference type="ARBA" id="ARBA00023211"/>
    </source>
</evidence>
<keyword evidence="10" id="KW-0472">Membrane</keyword>
<comment type="catalytic activity">
    <reaction evidence="14">
        <text>N-acetyl-D-glucosamine + UDP-alpha-D-galactose = beta-D-galactosyl-(1-&gt;4)-N-acetyl-D-glucosamine + UDP + H(+)</text>
        <dbReference type="Rhea" id="RHEA:17745"/>
        <dbReference type="ChEBI" id="CHEBI:15378"/>
        <dbReference type="ChEBI" id="CHEBI:58223"/>
        <dbReference type="ChEBI" id="CHEBI:60152"/>
        <dbReference type="ChEBI" id="CHEBI:66914"/>
        <dbReference type="ChEBI" id="CHEBI:506227"/>
        <dbReference type="EC" id="2.4.1.90"/>
    </reaction>
    <physiologicalReaction direction="left-to-right" evidence="14">
        <dbReference type="Rhea" id="RHEA:17746"/>
    </physiologicalReaction>
</comment>
<dbReference type="GO" id="GO:0008092">
    <property type="term" value="F:cytoskeletal protein binding"/>
    <property type="evidence" value="ECO:0007669"/>
    <property type="project" value="TreeGrafter"/>
</dbReference>
<dbReference type="GO" id="GO:0000139">
    <property type="term" value="C:Golgi membrane"/>
    <property type="evidence" value="ECO:0007669"/>
    <property type="project" value="UniProtKB-SubCell"/>
</dbReference>
<keyword evidence="8 15" id="KW-0735">Signal-anchor</keyword>
<evidence type="ECO:0000256" key="6">
    <source>
        <dbReference type="ARBA" id="ARBA00022692"/>
    </source>
</evidence>
<dbReference type="GO" id="GO:0003945">
    <property type="term" value="F:N-acetyllactosamine synthase activity"/>
    <property type="evidence" value="ECO:0007669"/>
    <property type="project" value="UniProtKB-EC"/>
</dbReference>
<feature type="domain" description="Galactosyltransferase C-terminal" evidence="17">
    <location>
        <begin position="233"/>
        <end position="310"/>
    </location>
</feature>
<dbReference type="GO" id="GO:0032580">
    <property type="term" value="C:Golgi cisterna membrane"/>
    <property type="evidence" value="ECO:0007669"/>
    <property type="project" value="UniProtKB-UniRule"/>
</dbReference>
<evidence type="ECO:0000256" key="4">
    <source>
        <dbReference type="ARBA" id="ARBA00022676"/>
    </source>
</evidence>
<reference evidence="20" key="1">
    <citation type="journal article" date="2006" name="Science">
        <title>Ancient noncoding elements conserved in the human genome.</title>
        <authorList>
            <person name="Venkatesh B."/>
            <person name="Kirkness E.F."/>
            <person name="Loh Y.H."/>
            <person name="Halpern A.L."/>
            <person name="Lee A.P."/>
            <person name="Johnson J."/>
            <person name="Dandona N."/>
            <person name="Viswanathan L.D."/>
            <person name="Tay A."/>
            <person name="Venter J.C."/>
            <person name="Strausberg R.L."/>
            <person name="Brenner S."/>
        </authorList>
    </citation>
    <scope>NUCLEOTIDE SEQUENCE [LARGE SCALE GENOMIC DNA]</scope>
</reference>
<dbReference type="AlphaFoldDB" id="A0A4W3GZN0"/>
<dbReference type="InterPro" id="IPR003859">
    <property type="entry name" value="Galactosyl_T"/>
</dbReference>
<keyword evidence="12 15" id="KW-0325">Glycoprotein</keyword>
<dbReference type="EC" id="2.4.1.-" evidence="15"/>
<dbReference type="CDD" id="cd00899">
    <property type="entry name" value="b4GalT"/>
    <property type="match status" value="1"/>
</dbReference>
<keyword evidence="7 15" id="KW-0479">Metal-binding</keyword>
<evidence type="ECO:0000256" key="10">
    <source>
        <dbReference type="ARBA" id="ARBA00023136"/>
    </source>
</evidence>
<dbReference type="InParanoid" id="A0A4W3GZN0"/>
<dbReference type="UniPathway" id="UPA00378"/>
<evidence type="ECO:0000256" key="16">
    <source>
        <dbReference type="SAM" id="SignalP"/>
    </source>
</evidence>
<keyword evidence="4 15" id="KW-0328">Glycosyltransferase</keyword>
<proteinExistence type="inferred from homology"/>
<dbReference type="GO" id="GO:0006487">
    <property type="term" value="P:protein N-linked glycosylation"/>
    <property type="evidence" value="ECO:0007669"/>
    <property type="project" value="TreeGrafter"/>
</dbReference>
<dbReference type="OrthoDB" id="10016069at2759"/>
<reference evidence="19" key="5">
    <citation type="submission" date="2025-09" db="UniProtKB">
        <authorList>
            <consortium name="Ensembl"/>
        </authorList>
    </citation>
    <scope>IDENTIFICATION</scope>
</reference>
<dbReference type="InterPro" id="IPR029044">
    <property type="entry name" value="Nucleotide-diphossugar_trans"/>
</dbReference>
<evidence type="ECO:0000256" key="14">
    <source>
        <dbReference type="ARBA" id="ARBA00049413"/>
    </source>
</evidence>
<evidence type="ECO:0000256" key="11">
    <source>
        <dbReference type="ARBA" id="ARBA00023157"/>
    </source>
</evidence>
<dbReference type="Ensembl" id="ENSCMIT00000009250.1">
    <property type="protein sequence ID" value="ENSCMIP00000009001.1"/>
    <property type="gene ID" value="ENSCMIG00000004803.1"/>
</dbReference>
<evidence type="ECO:0000256" key="5">
    <source>
        <dbReference type="ARBA" id="ARBA00022679"/>
    </source>
</evidence>
<comment type="pathway">
    <text evidence="2 15">Protein modification; protein glycosylation.</text>
</comment>
<dbReference type="Proteomes" id="UP000314986">
    <property type="component" value="Unassembled WGS sequence"/>
</dbReference>
<comment type="subcellular location">
    <subcellularLocation>
        <location evidence="1 15">Golgi apparatus membrane</location>
        <topology evidence="1 15">Single-pass type II membrane protein</topology>
    </subcellularLocation>
</comment>
<protein>
    <recommendedName>
        <fullName evidence="15">Beta-1,4-galactosyltransferase</fullName>
        <shortName evidence="15">Beta-1,4-GalTase</shortName>
        <ecNumber evidence="15">2.4.1.-</ecNumber>
    </recommendedName>
</protein>
<dbReference type="PRINTS" id="PR02050">
    <property type="entry name" value="B14GALTRFASE"/>
</dbReference>
<keyword evidence="11" id="KW-1015">Disulfide bond</keyword>
<dbReference type="FunFam" id="3.90.550.10:FF:000028">
    <property type="entry name" value="beta-1,4-galactosyltransferase 1"/>
    <property type="match status" value="1"/>
</dbReference>